<feature type="transmembrane region" description="Helical" evidence="12">
    <location>
        <begin position="330"/>
        <end position="349"/>
    </location>
</feature>
<feature type="transmembrane region" description="Helical" evidence="12">
    <location>
        <begin position="22"/>
        <end position="43"/>
    </location>
</feature>
<reference evidence="13" key="1">
    <citation type="submission" date="2020-05" db="UniProtKB">
        <authorList>
            <consortium name="EnsemblMetazoa"/>
        </authorList>
    </citation>
    <scope>IDENTIFICATION</scope>
    <source>
        <strain evidence="13">BB02</strain>
    </source>
</reference>
<feature type="transmembrane region" description="Helical" evidence="12">
    <location>
        <begin position="298"/>
        <end position="318"/>
    </location>
</feature>
<dbReference type="OrthoDB" id="262547at2759"/>
<evidence type="ECO:0000313" key="14">
    <source>
        <dbReference type="Proteomes" id="UP000076420"/>
    </source>
</evidence>
<evidence type="ECO:0000256" key="3">
    <source>
        <dbReference type="ARBA" id="ARBA00022475"/>
    </source>
</evidence>
<comment type="subcellular location">
    <subcellularLocation>
        <location evidence="1">Cell membrane</location>
        <topology evidence="1">Multi-pass membrane protein</topology>
    </subcellularLocation>
</comment>
<evidence type="ECO:0000256" key="7">
    <source>
        <dbReference type="ARBA" id="ARBA00023136"/>
    </source>
</evidence>
<evidence type="ECO:0000256" key="4">
    <source>
        <dbReference type="ARBA" id="ARBA00022692"/>
    </source>
</evidence>
<comment type="similarity">
    <text evidence="2">Belongs to the ZIP transporter (TC 2.A.5) family.</text>
</comment>
<dbReference type="Pfam" id="PF02535">
    <property type="entry name" value="Zip"/>
    <property type="match status" value="1"/>
</dbReference>
<gene>
    <name evidence="13" type="primary">106075133</name>
    <name evidence="16" type="synonym">LOC106075133</name>
</gene>
<evidence type="ECO:0000313" key="13">
    <source>
        <dbReference type="EnsemblMetazoa" id="BGLB002073-PD"/>
    </source>
</evidence>
<dbReference type="PANTHER" id="PTHR11040:SF211">
    <property type="entry name" value="ZINC TRANSPORTER ZIP11"/>
    <property type="match status" value="1"/>
</dbReference>
<feature type="transmembrane region" description="Helical" evidence="12">
    <location>
        <begin position="91"/>
        <end position="113"/>
    </location>
</feature>
<protein>
    <recommendedName>
        <fullName evidence="8">Zinc transporter ZIP11</fullName>
    </recommendedName>
    <alternativeName>
        <fullName evidence="9">Solute carrier family 39 member 11</fullName>
    </alternativeName>
    <alternativeName>
        <fullName evidence="10">Zrt- and Irt-like protein 11</fullName>
    </alternativeName>
</protein>
<name>A0A2C9JG71_BIOGL</name>
<reference evidence="16" key="2">
    <citation type="submission" date="2025-04" db="UniProtKB">
        <authorList>
            <consortium name="RefSeq"/>
        </authorList>
    </citation>
    <scope>IDENTIFICATION</scope>
</reference>
<evidence type="ECO:0000256" key="10">
    <source>
        <dbReference type="ARBA" id="ARBA00042973"/>
    </source>
</evidence>
<feature type="transmembrane region" description="Helical" evidence="12">
    <location>
        <begin position="271"/>
        <end position="292"/>
    </location>
</feature>
<proteinExistence type="inferred from homology"/>
<dbReference type="GO" id="GO:0005385">
    <property type="term" value="F:zinc ion transmembrane transporter activity"/>
    <property type="evidence" value="ECO:0007669"/>
    <property type="project" value="TreeGrafter"/>
</dbReference>
<dbReference type="RefSeq" id="XP_013091543.1">
    <property type="nucleotide sequence ID" value="XM_013236089.2"/>
</dbReference>
<keyword evidence="3" id="KW-1003">Cell membrane</keyword>
<evidence type="ECO:0000256" key="1">
    <source>
        <dbReference type="ARBA" id="ARBA00004651"/>
    </source>
</evidence>
<evidence type="ECO:0000256" key="2">
    <source>
        <dbReference type="ARBA" id="ARBA00006939"/>
    </source>
</evidence>
<evidence type="ECO:0000256" key="11">
    <source>
        <dbReference type="SAM" id="MobiDB-lite"/>
    </source>
</evidence>
<dbReference type="GeneID" id="106075133"/>
<organism evidence="13 14">
    <name type="scientific">Biomphalaria glabrata</name>
    <name type="common">Bloodfluke planorb</name>
    <name type="synonym">Freshwater snail</name>
    <dbReference type="NCBI Taxonomy" id="6526"/>
    <lineage>
        <taxon>Eukaryota</taxon>
        <taxon>Metazoa</taxon>
        <taxon>Spiralia</taxon>
        <taxon>Lophotrochozoa</taxon>
        <taxon>Mollusca</taxon>
        <taxon>Gastropoda</taxon>
        <taxon>Heterobranchia</taxon>
        <taxon>Euthyneura</taxon>
        <taxon>Panpulmonata</taxon>
        <taxon>Hygrophila</taxon>
        <taxon>Lymnaeoidea</taxon>
        <taxon>Planorbidae</taxon>
        <taxon>Biomphalaria</taxon>
    </lineage>
</organism>
<evidence type="ECO:0000256" key="12">
    <source>
        <dbReference type="SAM" id="Phobius"/>
    </source>
</evidence>
<dbReference type="KEGG" id="bgt:106075133"/>
<dbReference type="PANTHER" id="PTHR11040">
    <property type="entry name" value="ZINC/IRON TRANSPORTER"/>
    <property type="match status" value="1"/>
</dbReference>
<keyword evidence="5" id="KW-0862">Zinc</keyword>
<dbReference type="Proteomes" id="UP001165740">
    <property type="component" value="Chromosome 2"/>
</dbReference>
<dbReference type="VEuPathDB" id="VectorBase:BGLAX_045607"/>
<dbReference type="OMA" id="MIFVVIE"/>
<dbReference type="GO" id="GO:0005886">
    <property type="term" value="C:plasma membrane"/>
    <property type="evidence" value="ECO:0007669"/>
    <property type="project" value="UniProtKB-SubCell"/>
</dbReference>
<dbReference type="InterPro" id="IPR003689">
    <property type="entry name" value="ZIP"/>
</dbReference>
<keyword evidence="6 12" id="KW-1133">Transmembrane helix</keyword>
<dbReference type="STRING" id="6526.A0A2C9JG71"/>
<feature type="region of interest" description="Disordered" evidence="11">
    <location>
        <begin position="159"/>
        <end position="180"/>
    </location>
</feature>
<dbReference type="VEuPathDB" id="VectorBase:BGLB002073"/>
<evidence type="ECO:0000256" key="9">
    <source>
        <dbReference type="ARBA" id="ARBA00042540"/>
    </source>
</evidence>
<accession>A0A2C9JG71</accession>
<sequence>MHFWCEPEIVIMLENAHPLMQTFLGTLFTWGLTAAGAALVFVFNGAQRKVLDISLGFAAGVMTAASFWSLLAPAIEMAENSGSYGNEGQYAFVPISIGFTLGALFVFAADFFIPNSGDLLHPETKSLSDDPKNEDSPNSIMLTVDESVSFTKYRNSADSSLKKRQTSTPAMDSMYSTTSQNSSSASAYLETNTCHLINWRRMMLLIIAITIHNIPEGLAVGVGFGAIGKTPSATLDKARNLAFGIGIQNFPEGLAVSLPLHCSGMSRIKSFWYGQLSGMVEPVAGLLGTIAVTLAEPILPYALAFAAGAMIFVVFDDIIPEAQNFGNGKLASFGGIVGFVVMMVLDVGLG</sequence>
<evidence type="ECO:0000256" key="8">
    <source>
        <dbReference type="ARBA" id="ARBA00040593"/>
    </source>
</evidence>
<keyword evidence="7 12" id="KW-0472">Membrane</keyword>
<dbReference type="EnsemblMetazoa" id="BGLB002073-RD">
    <property type="protein sequence ID" value="BGLB002073-PD"/>
    <property type="gene ID" value="BGLB002073"/>
</dbReference>
<evidence type="ECO:0000313" key="16">
    <source>
        <dbReference type="RefSeq" id="XP_013091543.1"/>
    </source>
</evidence>
<evidence type="ECO:0000256" key="6">
    <source>
        <dbReference type="ARBA" id="ARBA00022989"/>
    </source>
</evidence>
<feature type="transmembrane region" description="Helical" evidence="12">
    <location>
        <begin position="50"/>
        <end position="71"/>
    </location>
</feature>
<keyword evidence="15" id="KW-1185">Reference proteome</keyword>
<evidence type="ECO:0000313" key="15">
    <source>
        <dbReference type="Proteomes" id="UP001165740"/>
    </source>
</evidence>
<dbReference type="AlphaFoldDB" id="A0A2C9JG71"/>
<evidence type="ECO:0000256" key="5">
    <source>
        <dbReference type="ARBA" id="ARBA00022833"/>
    </source>
</evidence>
<keyword evidence="4 12" id="KW-0812">Transmembrane</keyword>
<dbReference type="Proteomes" id="UP000076420">
    <property type="component" value="Unassembled WGS sequence"/>
</dbReference>